<organism evidence="2 3">
    <name type="scientific">Litoreibacter albidus</name>
    <dbReference type="NCBI Taxonomy" id="670155"/>
    <lineage>
        <taxon>Bacteria</taxon>
        <taxon>Pseudomonadati</taxon>
        <taxon>Pseudomonadota</taxon>
        <taxon>Alphaproteobacteria</taxon>
        <taxon>Rhodobacterales</taxon>
        <taxon>Roseobacteraceae</taxon>
        <taxon>Litoreibacter</taxon>
    </lineage>
</organism>
<dbReference type="STRING" id="670155.SAMN04488001_2938"/>
<accession>A0A1H3AUL9</accession>
<name>A0A1H3AUL9_9RHOB</name>
<feature type="compositionally biased region" description="Basic residues" evidence="1">
    <location>
        <begin position="28"/>
        <end position="38"/>
    </location>
</feature>
<dbReference type="EMBL" id="FNOI01000006">
    <property type="protein sequence ID" value="SDX33396.1"/>
    <property type="molecule type" value="Genomic_DNA"/>
</dbReference>
<evidence type="ECO:0000256" key="1">
    <source>
        <dbReference type="SAM" id="MobiDB-lite"/>
    </source>
</evidence>
<keyword evidence="3" id="KW-1185">Reference proteome</keyword>
<protein>
    <submittedName>
        <fullName evidence="2">Uncharacterized protein</fullName>
    </submittedName>
</protein>
<proteinExistence type="predicted"/>
<feature type="compositionally biased region" description="Polar residues" evidence="1">
    <location>
        <begin position="43"/>
        <end position="52"/>
    </location>
</feature>
<gene>
    <name evidence="2" type="ORF">SAMN04488001_2938</name>
</gene>
<feature type="region of interest" description="Disordered" evidence="1">
    <location>
        <begin position="22"/>
        <end position="52"/>
    </location>
</feature>
<evidence type="ECO:0000313" key="3">
    <source>
        <dbReference type="Proteomes" id="UP000199441"/>
    </source>
</evidence>
<reference evidence="3" key="1">
    <citation type="submission" date="2016-10" db="EMBL/GenBank/DDBJ databases">
        <authorList>
            <person name="Varghese N."/>
            <person name="Submissions S."/>
        </authorList>
    </citation>
    <scope>NUCLEOTIDE SEQUENCE [LARGE SCALE GENOMIC DNA]</scope>
    <source>
        <strain evidence="3">DSM 26922</strain>
    </source>
</reference>
<evidence type="ECO:0000313" key="2">
    <source>
        <dbReference type="EMBL" id="SDX33396.1"/>
    </source>
</evidence>
<dbReference type="Proteomes" id="UP000199441">
    <property type="component" value="Unassembled WGS sequence"/>
</dbReference>
<dbReference type="AlphaFoldDB" id="A0A1H3AUL9"/>
<sequence>MTPKNPPKPPSAAQTREARLKAALKANMGRRKQQARARKTPEDTGNNENKGQ</sequence>